<dbReference type="HOGENOM" id="CLU_2511845_0_0_6"/>
<name>A0A0H2X5L9_XANC8</name>
<feature type="region of interest" description="Disordered" evidence="1">
    <location>
        <begin position="1"/>
        <end position="85"/>
    </location>
</feature>
<proteinExistence type="predicted"/>
<reference evidence="2 3" key="1">
    <citation type="journal article" date="2005" name="Genome Res.">
        <title>Comparative and functional genomic analyses of the pathogenicity of phytopathogen Xanthomonas campestris pv. campestris.</title>
        <authorList>
            <person name="Qian W."/>
            <person name="Jia Y."/>
            <person name="Ren S.X."/>
            <person name="He Y.Q."/>
            <person name="Feng J.X."/>
            <person name="Lu L.F."/>
            <person name="Sun Q."/>
            <person name="Ying G."/>
            <person name="Tang D.J."/>
            <person name="Tang H."/>
            <person name="Wu W."/>
            <person name="Hao P."/>
            <person name="Wang L."/>
            <person name="Jiang B.L."/>
            <person name="Zeng S."/>
            <person name="Gu W.Y."/>
            <person name="Lu G."/>
            <person name="Rong L."/>
            <person name="Tian Y."/>
            <person name="Yao Z."/>
            <person name="Fu G."/>
            <person name="Chen B."/>
            <person name="Fang R."/>
            <person name="Qiang B."/>
            <person name="Chen Z."/>
            <person name="Zhao G.P."/>
            <person name="Tang J.L."/>
            <person name="He C."/>
        </authorList>
    </citation>
    <scope>NUCLEOTIDE SEQUENCE [LARGE SCALE GENOMIC DNA]</scope>
    <source>
        <strain evidence="2 3">8004</strain>
    </source>
</reference>
<organism evidence="2 3">
    <name type="scientific">Xanthomonas campestris pv. campestris (strain 8004)</name>
    <dbReference type="NCBI Taxonomy" id="314565"/>
    <lineage>
        <taxon>Bacteria</taxon>
        <taxon>Pseudomonadati</taxon>
        <taxon>Pseudomonadota</taxon>
        <taxon>Gammaproteobacteria</taxon>
        <taxon>Lysobacterales</taxon>
        <taxon>Lysobacteraceae</taxon>
        <taxon>Xanthomonas</taxon>
    </lineage>
</organism>
<protein>
    <submittedName>
        <fullName evidence="2">Uncharacterized protein</fullName>
    </submittedName>
</protein>
<dbReference type="EMBL" id="CP000050">
    <property type="protein sequence ID" value="AAY48333.1"/>
    <property type="molecule type" value="Genomic_DNA"/>
</dbReference>
<sequence>MQRSTAQPSHQSMQPRTTVGNTKTLANAERRRGTTRSTAPPTHRLLTLRITIEHASLRRRRRTPGLPAAMDGTTKTPINEALRNR</sequence>
<evidence type="ECO:0000256" key="1">
    <source>
        <dbReference type="SAM" id="MobiDB-lite"/>
    </source>
</evidence>
<dbReference type="Proteomes" id="UP000000420">
    <property type="component" value="Chromosome"/>
</dbReference>
<gene>
    <name evidence="2" type="ordered locus">XC_1264</name>
</gene>
<accession>A0A0H2X5L9</accession>
<dbReference type="KEGG" id="xcb:XC_1264"/>
<dbReference type="AlphaFoldDB" id="A0A0H2X5L9"/>
<feature type="compositionally biased region" description="Polar residues" evidence="1">
    <location>
        <begin position="1"/>
        <end position="25"/>
    </location>
</feature>
<evidence type="ECO:0000313" key="2">
    <source>
        <dbReference type="EMBL" id="AAY48333.1"/>
    </source>
</evidence>
<evidence type="ECO:0000313" key="3">
    <source>
        <dbReference type="Proteomes" id="UP000000420"/>
    </source>
</evidence>